<protein>
    <submittedName>
        <fullName evidence="1">Uncharacterized protein</fullName>
    </submittedName>
</protein>
<accession>A0A0A9C282</accession>
<reference evidence="1" key="1">
    <citation type="submission" date="2014-09" db="EMBL/GenBank/DDBJ databases">
        <authorList>
            <person name="Magalhaes I.L.F."/>
            <person name="Oliveira U."/>
            <person name="Santos F.R."/>
            <person name="Vidigal T.H.D.A."/>
            <person name="Brescovit A.D."/>
            <person name="Santos A.J."/>
        </authorList>
    </citation>
    <scope>NUCLEOTIDE SEQUENCE</scope>
    <source>
        <tissue evidence="1">Shoot tissue taken approximately 20 cm above the soil surface</tissue>
    </source>
</reference>
<evidence type="ECO:0000313" key="1">
    <source>
        <dbReference type="EMBL" id="JAD70419.1"/>
    </source>
</evidence>
<reference evidence="1" key="2">
    <citation type="journal article" date="2015" name="Data Brief">
        <title>Shoot transcriptome of the giant reed, Arundo donax.</title>
        <authorList>
            <person name="Barrero R.A."/>
            <person name="Guerrero F.D."/>
            <person name="Moolhuijzen P."/>
            <person name="Goolsby J.A."/>
            <person name="Tidwell J."/>
            <person name="Bellgard S.E."/>
            <person name="Bellgard M.I."/>
        </authorList>
    </citation>
    <scope>NUCLEOTIDE SEQUENCE</scope>
    <source>
        <tissue evidence="1">Shoot tissue taken approximately 20 cm above the soil surface</tissue>
    </source>
</reference>
<name>A0A0A9C282_ARUDO</name>
<organism evidence="1">
    <name type="scientific">Arundo donax</name>
    <name type="common">Giant reed</name>
    <name type="synonym">Donax arundinaceus</name>
    <dbReference type="NCBI Taxonomy" id="35708"/>
    <lineage>
        <taxon>Eukaryota</taxon>
        <taxon>Viridiplantae</taxon>
        <taxon>Streptophyta</taxon>
        <taxon>Embryophyta</taxon>
        <taxon>Tracheophyta</taxon>
        <taxon>Spermatophyta</taxon>
        <taxon>Magnoliopsida</taxon>
        <taxon>Liliopsida</taxon>
        <taxon>Poales</taxon>
        <taxon>Poaceae</taxon>
        <taxon>PACMAD clade</taxon>
        <taxon>Arundinoideae</taxon>
        <taxon>Arundineae</taxon>
        <taxon>Arundo</taxon>
    </lineage>
</organism>
<sequence length="79" mass="8257">MEAAAKTTKTRLPLAALRSGGIPKICSTQGAVPAPRRSARLKLSPCFGRIAPDRYSGGVGAHCCLLQGSEREVSNCTSK</sequence>
<dbReference type="EMBL" id="GBRH01227476">
    <property type="protein sequence ID" value="JAD70419.1"/>
    <property type="molecule type" value="Transcribed_RNA"/>
</dbReference>
<dbReference type="AlphaFoldDB" id="A0A0A9C282"/>
<proteinExistence type="predicted"/>